<gene>
    <name evidence="1" type="ORF">L211DRAFT_847662</name>
</gene>
<evidence type="ECO:0000313" key="1">
    <source>
        <dbReference type="EMBL" id="RPB25893.1"/>
    </source>
</evidence>
<name>A0A3N4LSK4_9PEZI</name>
<organism evidence="1 2">
    <name type="scientific">Terfezia boudieri ATCC MYA-4762</name>
    <dbReference type="NCBI Taxonomy" id="1051890"/>
    <lineage>
        <taxon>Eukaryota</taxon>
        <taxon>Fungi</taxon>
        <taxon>Dikarya</taxon>
        <taxon>Ascomycota</taxon>
        <taxon>Pezizomycotina</taxon>
        <taxon>Pezizomycetes</taxon>
        <taxon>Pezizales</taxon>
        <taxon>Pezizaceae</taxon>
        <taxon>Terfezia</taxon>
    </lineage>
</organism>
<protein>
    <submittedName>
        <fullName evidence="1">Uncharacterized protein</fullName>
    </submittedName>
</protein>
<dbReference type="InParanoid" id="A0A3N4LSK4"/>
<keyword evidence="2" id="KW-1185">Reference proteome</keyword>
<dbReference type="EMBL" id="ML121536">
    <property type="protein sequence ID" value="RPB25893.1"/>
    <property type="molecule type" value="Genomic_DNA"/>
</dbReference>
<dbReference type="Proteomes" id="UP000267821">
    <property type="component" value="Unassembled WGS sequence"/>
</dbReference>
<sequence length="171" mass="18480">MAEPLSSGLNAPTNSTRVHLLTSRPVTLLSSSSSSSSSSSVQTNPQKTLEAILNSPRFPDQHREPVWRILNATERIKRLLKVGSDGLVGGAGAGLAKGKTELKIVWVQLEVIGDVITRFVIEVEASLANTRAFIKVTQKVCQGDKAQDLPLLFELLNLDDMIKSVKTPPVP</sequence>
<reference evidence="1 2" key="1">
    <citation type="journal article" date="2018" name="Nat. Ecol. Evol.">
        <title>Pezizomycetes genomes reveal the molecular basis of ectomycorrhizal truffle lifestyle.</title>
        <authorList>
            <person name="Murat C."/>
            <person name="Payen T."/>
            <person name="Noel B."/>
            <person name="Kuo A."/>
            <person name="Morin E."/>
            <person name="Chen J."/>
            <person name="Kohler A."/>
            <person name="Krizsan K."/>
            <person name="Balestrini R."/>
            <person name="Da Silva C."/>
            <person name="Montanini B."/>
            <person name="Hainaut M."/>
            <person name="Levati E."/>
            <person name="Barry K.W."/>
            <person name="Belfiori B."/>
            <person name="Cichocki N."/>
            <person name="Clum A."/>
            <person name="Dockter R.B."/>
            <person name="Fauchery L."/>
            <person name="Guy J."/>
            <person name="Iotti M."/>
            <person name="Le Tacon F."/>
            <person name="Lindquist E.A."/>
            <person name="Lipzen A."/>
            <person name="Malagnac F."/>
            <person name="Mello A."/>
            <person name="Molinier V."/>
            <person name="Miyauchi S."/>
            <person name="Poulain J."/>
            <person name="Riccioni C."/>
            <person name="Rubini A."/>
            <person name="Sitrit Y."/>
            <person name="Splivallo R."/>
            <person name="Traeger S."/>
            <person name="Wang M."/>
            <person name="Zifcakova L."/>
            <person name="Wipf D."/>
            <person name="Zambonelli A."/>
            <person name="Paolocci F."/>
            <person name="Nowrousian M."/>
            <person name="Ottonello S."/>
            <person name="Baldrian P."/>
            <person name="Spatafora J.W."/>
            <person name="Henrissat B."/>
            <person name="Nagy L.G."/>
            <person name="Aury J.M."/>
            <person name="Wincker P."/>
            <person name="Grigoriev I.V."/>
            <person name="Bonfante P."/>
            <person name="Martin F.M."/>
        </authorList>
    </citation>
    <scope>NUCLEOTIDE SEQUENCE [LARGE SCALE GENOMIC DNA]</scope>
    <source>
        <strain evidence="1 2">ATCC MYA-4762</strain>
    </source>
</reference>
<dbReference type="AlphaFoldDB" id="A0A3N4LSK4"/>
<evidence type="ECO:0000313" key="2">
    <source>
        <dbReference type="Proteomes" id="UP000267821"/>
    </source>
</evidence>
<proteinExistence type="predicted"/>
<accession>A0A3N4LSK4</accession>